<evidence type="ECO:0000256" key="11">
    <source>
        <dbReference type="SAM" id="Coils"/>
    </source>
</evidence>
<comment type="subcellular location">
    <subcellularLocation>
        <location evidence="1 10">Cell inner membrane</location>
        <topology evidence="1 10">Multi-pass membrane protein</topology>
    </subcellularLocation>
</comment>
<gene>
    <name evidence="13" type="primary">pstA_1</name>
    <name evidence="13" type="ORF">NCTC8580_03174</name>
</gene>
<keyword evidence="6" id="KW-0997">Cell inner membrane</keyword>
<sequence>MKTGSTNTRLINTRLINTGLINTGLINKWVKSGSPWIWLTAASVSISLLALIGVILLLAGQGMRYFWPSPVYQFELKQTAAGPVRLVGEIYRQQSLPRQQLEQAGITLPPNTGDSVTRLLIKSGNREVQGQDFYTLLESDIQQRSLPKGLLALDRHNNGMAYGLLAGMLDNGQPLVGDNLRQELQKRIPIVQALVRQANDIQFRQMSMLNQQFEALRLQKKRLQIAGDLDSKSQDRIDAELGELQRRHQTLIDKLRSLQTEKHRYTLLWQDMNGQIHPLPLSEINRAWYPNDMSFGQKLRHWAAQTKKFLTDNPYNASSEGGVFPAIFGTVLMVILMSIVVMPLGVIAAVYLHEYAEKNWLTRLIRISVVNLAGVPSIVYGVFGLGFFVYLIGGSLDKLFYAESLPNPTFGTPGVLWAALTLALLTLPVVIVATEEGLARIPTSLRQGSQALGASKAETLWHIVLPMAAPAMLTGLILAVARAAGETAPLMLVGVVKSAPVLPVDGIFPFLHLERKFMHLSFQIYDMAFQSPNVEAARPLVFATALLLVIIVVGLNLAAMGIRHHLREKYRGLML</sequence>
<feature type="transmembrane region" description="Helical" evidence="10">
    <location>
        <begin position="372"/>
        <end position="393"/>
    </location>
</feature>
<evidence type="ECO:0000313" key="13">
    <source>
        <dbReference type="EMBL" id="SUP84674.1"/>
    </source>
</evidence>
<proteinExistence type="inferred from homology"/>
<evidence type="ECO:0000256" key="8">
    <source>
        <dbReference type="ARBA" id="ARBA00022989"/>
    </source>
</evidence>
<keyword evidence="11" id="KW-0175">Coiled coil</keyword>
<evidence type="ECO:0000256" key="3">
    <source>
        <dbReference type="ARBA" id="ARBA00016864"/>
    </source>
</evidence>
<feature type="transmembrane region" description="Helical" evidence="10">
    <location>
        <begin position="460"/>
        <end position="481"/>
    </location>
</feature>
<evidence type="ECO:0000256" key="2">
    <source>
        <dbReference type="ARBA" id="ARBA00007069"/>
    </source>
</evidence>
<evidence type="ECO:0000256" key="9">
    <source>
        <dbReference type="ARBA" id="ARBA00023136"/>
    </source>
</evidence>
<dbReference type="PROSITE" id="PS50928">
    <property type="entry name" value="ABC_TM1"/>
    <property type="match status" value="1"/>
</dbReference>
<dbReference type="GO" id="GO:0005886">
    <property type="term" value="C:plasma membrane"/>
    <property type="evidence" value="ECO:0007669"/>
    <property type="project" value="UniProtKB-SubCell"/>
</dbReference>
<feature type="transmembrane region" description="Helical" evidence="10">
    <location>
        <begin position="540"/>
        <end position="562"/>
    </location>
</feature>
<dbReference type="SUPFAM" id="SSF161098">
    <property type="entry name" value="MetI-like"/>
    <property type="match status" value="1"/>
</dbReference>
<dbReference type="EMBL" id="UHJC01000001">
    <property type="protein sequence ID" value="SUP84674.1"/>
    <property type="molecule type" value="Genomic_DNA"/>
</dbReference>
<dbReference type="NCBIfam" id="TIGR00974">
    <property type="entry name" value="3a0107s02c"/>
    <property type="match status" value="1"/>
</dbReference>
<evidence type="ECO:0000256" key="7">
    <source>
        <dbReference type="ARBA" id="ARBA00022692"/>
    </source>
</evidence>
<dbReference type="InterPro" id="IPR035906">
    <property type="entry name" value="MetI-like_sf"/>
</dbReference>
<evidence type="ECO:0000256" key="5">
    <source>
        <dbReference type="ARBA" id="ARBA00022475"/>
    </source>
</evidence>
<dbReference type="RefSeq" id="WP_115115557.1">
    <property type="nucleotide sequence ID" value="NZ_UHJC01000001.1"/>
</dbReference>
<evidence type="ECO:0000256" key="4">
    <source>
        <dbReference type="ARBA" id="ARBA00022448"/>
    </source>
</evidence>
<evidence type="ECO:0000256" key="1">
    <source>
        <dbReference type="ARBA" id="ARBA00004429"/>
    </source>
</evidence>
<dbReference type="InterPro" id="IPR000515">
    <property type="entry name" value="MetI-like"/>
</dbReference>
<dbReference type="AlphaFoldDB" id="A0A380QB25"/>
<keyword evidence="5 10" id="KW-1003">Cell membrane</keyword>
<organism evidence="13 14">
    <name type="scientific">Yersinia pseudotuberculosis</name>
    <dbReference type="NCBI Taxonomy" id="633"/>
    <lineage>
        <taxon>Bacteria</taxon>
        <taxon>Pseudomonadati</taxon>
        <taxon>Pseudomonadota</taxon>
        <taxon>Gammaproteobacteria</taxon>
        <taxon>Enterobacterales</taxon>
        <taxon>Yersiniaceae</taxon>
        <taxon>Yersinia</taxon>
    </lineage>
</organism>
<comment type="similarity">
    <text evidence="2 10">Belongs to the binding-protein-dependent transport system permease family. CysTW subfamily.</text>
</comment>
<dbReference type="Pfam" id="PF00528">
    <property type="entry name" value="BPD_transp_1"/>
    <property type="match status" value="1"/>
</dbReference>
<keyword evidence="9 10" id="KW-0472">Membrane</keyword>
<dbReference type="PANTHER" id="PTHR43470:SF6">
    <property type="entry name" value="PHOSPHATE TRANSPORT SYSTEM PERMEASE PROTEIN PSTA"/>
    <property type="match status" value="1"/>
</dbReference>
<feature type="coiled-coil region" evidence="11">
    <location>
        <begin position="206"/>
        <end position="261"/>
    </location>
</feature>
<dbReference type="GO" id="GO:0005315">
    <property type="term" value="F:phosphate transmembrane transporter activity"/>
    <property type="evidence" value="ECO:0007669"/>
    <property type="project" value="InterPro"/>
</dbReference>
<evidence type="ECO:0000256" key="6">
    <source>
        <dbReference type="ARBA" id="ARBA00022519"/>
    </source>
</evidence>
<keyword evidence="7 10" id="KW-0812">Transmembrane</keyword>
<reference evidence="13 14" key="1">
    <citation type="submission" date="2018-06" db="EMBL/GenBank/DDBJ databases">
        <authorList>
            <consortium name="Pathogen Informatics"/>
            <person name="Doyle S."/>
        </authorList>
    </citation>
    <scope>NUCLEOTIDE SEQUENCE [LARGE SCALE GENOMIC DNA]</scope>
    <source>
        <strain evidence="13 14">NCTC8580</strain>
    </source>
</reference>
<accession>A0A380QB25</accession>
<feature type="domain" description="ABC transmembrane type-1" evidence="12">
    <location>
        <begin position="327"/>
        <end position="559"/>
    </location>
</feature>
<dbReference type="PANTHER" id="PTHR43470">
    <property type="entry name" value="PHOSPHATE TRANSPORT SYSTEM PERMEASE PROTEIN PSTA-RELATED"/>
    <property type="match status" value="1"/>
</dbReference>
<protein>
    <recommendedName>
        <fullName evidence="3 10">Phosphate transport system permease protein PstA</fullName>
    </recommendedName>
</protein>
<keyword evidence="8 10" id="KW-1133">Transmembrane helix</keyword>
<dbReference type="InterPro" id="IPR005672">
    <property type="entry name" value="Phosphate_PstA"/>
</dbReference>
<evidence type="ECO:0000259" key="12">
    <source>
        <dbReference type="PROSITE" id="PS50928"/>
    </source>
</evidence>
<dbReference type="CDD" id="cd06261">
    <property type="entry name" value="TM_PBP2"/>
    <property type="match status" value="1"/>
</dbReference>
<name>A0A380QB25_YERPU</name>
<feature type="transmembrane region" description="Helical" evidence="10">
    <location>
        <begin position="326"/>
        <end position="352"/>
    </location>
</feature>
<dbReference type="Proteomes" id="UP000255087">
    <property type="component" value="Unassembled WGS sequence"/>
</dbReference>
<dbReference type="Gene3D" id="1.10.3720.10">
    <property type="entry name" value="MetI-like"/>
    <property type="match status" value="1"/>
</dbReference>
<keyword evidence="4" id="KW-0813">Transport</keyword>
<evidence type="ECO:0000256" key="10">
    <source>
        <dbReference type="RuleBase" id="RU363043"/>
    </source>
</evidence>
<feature type="transmembrane region" description="Helical" evidence="10">
    <location>
        <begin position="36"/>
        <end position="59"/>
    </location>
</feature>
<feature type="transmembrane region" description="Helical" evidence="10">
    <location>
        <begin position="414"/>
        <end position="434"/>
    </location>
</feature>
<evidence type="ECO:0000313" key="14">
    <source>
        <dbReference type="Proteomes" id="UP000255087"/>
    </source>
</evidence>
<dbReference type="GO" id="GO:0035435">
    <property type="term" value="P:phosphate ion transmembrane transport"/>
    <property type="evidence" value="ECO:0007669"/>
    <property type="project" value="InterPro"/>
</dbReference>